<dbReference type="PATRIC" id="fig|1333534.5.peg.5031"/>
<accession>A0A0F7FDS4</accession>
<dbReference type="RefSeq" id="WP_025699208.1">
    <property type="nucleotide sequence ID" value="NZ_ASQQ01000655.1"/>
</dbReference>
<dbReference type="Pfam" id="PF04198">
    <property type="entry name" value="Sugar-bind"/>
    <property type="match status" value="1"/>
</dbReference>
<dbReference type="AlphaFoldDB" id="A0A0F7FDS4"/>
<evidence type="ECO:0000256" key="1">
    <source>
        <dbReference type="ARBA" id="ARBA00010466"/>
    </source>
</evidence>
<evidence type="ECO:0000313" key="8">
    <source>
        <dbReference type="Proteomes" id="UP000034189"/>
    </source>
</evidence>
<reference evidence="7 8" key="1">
    <citation type="submission" date="2015-03" db="EMBL/GenBank/DDBJ databases">
        <authorList>
            <person name="Abdul Halim M."/>
        </authorList>
    </citation>
    <scope>NUCLEOTIDE SEQUENCE [LARGE SCALE GENOMIC DNA]</scope>
    <source>
        <strain evidence="7 8">ATCC 35681</strain>
    </source>
</reference>
<organism evidence="7 8">
    <name type="scientific">Paenibacillus durus ATCC 35681</name>
    <dbReference type="NCBI Taxonomy" id="1333534"/>
    <lineage>
        <taxon>Bacteria</taxon>
        <taxon>Bacillati</taxon>
        <taxon>Bacillota</taxon>
        <taxon>Bacilli</taxon>
        <taxon>Bacillales</taxon>
        <taxon>Paenibacillaceae</taxon>
        <taxon>Paenibacillus</taxon>
    </lineage>
</organism>
<feature type="domain" description="CggR N-terminal DNA binding" evidence="6">
    <location>
        <begin position="19"/>
        <end position="87"/>
    </location>
</feature>
<dbReference type="InterPro" id="IPR051054">
    <property type="entry name" value="SorC_transcr_regulators"/>
</dbReference>
<dbReference type="GO" id="GO:0003677">
    <property type="term" value="F:DNA binding"/>
    <property type="evidence" value="ECO:0007669"/>
    <property type="project" value="UniProtKB-KW"/>
</dbReference>
<dbReference type="Gene3D" id="3.40.50.1360">
    <property type="match status" value="1"/>
</dbReference>
<keyword evidence="2" id="KW-0805">Transcription regulation</keyword>
<dbReference type="HOGENOM" id="CLU_054506_2_0_9"/>
<evidence type="ECO:0000259" key="6">
    <source>
        <dbReference type="Pfam" id="PF21715"/>
    </source>
</evidence>
<dbReference type="Pfam" id="PF21715">
    <property type="entry name" value="CggR_N"/>
    <property type="match status" value="1"/>
</dbReference>
<evidence type="ECO:0000256" key="4">
    <source>
        <dbReference type="ARBA" id="ARBA00023163"/>
    </source>
</evidence>
<dbReference type="InterPro" id="IPR037171">
    <property type="entry name" value="NagB/RpiA_transferase-like"/>
</dbReference>
<keyword evidence="3" id="KW-0238">DNA-binding</keyword>
<reference evidence="7 8" key="2">
    <citation type="journal article" date="2016" name="Genome Announc.">
        <title>Genome Sequence of a Gram-Positive Diazotroph, Paenibacillus durus Type Strain ATCC 35681.</title>
        <authorList>
            <person name="Halim M.A."/>
            <person name="Rahman A.Y."/>
            <person name="Sim K.S."/>
            <person name="Yam H.C."/>
            <person name="Rahim A.A."/>
            <person name="Ghazali A.H."/>
            <person name="Najimudin N."/>
        </authorList>
    </citation>
    <scope>NUCLEOTIDE SEQUENCE [LARGE SCALE GENOMIC DNA]</scope>
    <source>
        <strain evidence="7 8">ATCC 35681</strain>
    </source>
</reference>
<dbReference type="SUPFAM" id="SSF100950">
    <property type="entry name" value="NagB/RpiA/CoA transferase-like"/>
    <property type="match status" value="1"/>
</dbReference>
<evidence type="ECO:0000256" key="3">
    <source>
        <dbReference type="ARBA" id="ARBA00023125"/>
    </source>
</evidence>
<dbReference type="InterPro" id="IPR036388">
    <property type="entry name" value="WH-like_DNA-bd_sf"/>
</dbReference>
<evidence type="ECO:0000256" key="2">
    <source>
        <dbReference type="ARBA" id="ARBA00023015"/>
    </source>
</evidence>
<name>A0A0F7FDS4_PAEDU</name>
<proteinExistence type="inferred from homology"/>
<dbReference type="InterPro" id="IPR048715">
    <property type="entry name" value="CggR_N"/>
</dbReference>
<comment type="similarity">
    <text evidence="1">Belongs to the SorC transcriptional regulatory family.</text>
</comment>
<protein>
    <submittedName>
        <fullName evidence="7">Central glycolytic genes regulator</fullName>
    </submittedName>
</protein>
<dbReference type="InterPro" id="IPR007324">
    <property type="entry name" value="Sugar-bd_dom_put"/>
</dbReference>
<evidence type="ECO:0000313" key="7">
    <source>
        <dbReference type="EMBL" id="AKG37029.1"/>
    </source>
</evidence>
<evidence type="ECO:0000259" key="5">
    <source>
        <dbReference type="Pfam" id="PF04198"/>
    </source>
</evidence>
<dbReference type="PANTHER" id="PTHR34294:SF5">
    <property type="entry name" value="CENTRAL GLYCOLYTIC GENES REGULATOR"/>
    <property type="match status" value="1"/>
</dbReference>
<sequence>MRDLLEIQKQLLPDLMETLKRRYTILHQIQLSDIIGRRTLAASLDMTERVLRAETDLLKLQGLIEIESVGMRISDTGRKLLDLLEPVAKSLFGLDDLEEKIRLRYGLKKVIVVPGDCEVSTFAKRELGRAGAKALLSVLHADDTVAVTGGSTLYELAEQMTSPLSVSYRDALIVPARGGLGESVEFQANTIASTMAKRIGAHYRLLHVPDLLSEEAYQSLAHEPNISEIVQIIRRSRIIVHGIGDALEMTRRRRLSEGTVAKIKDAGAVAESFGHYFNEQGEVVHSMLTMGLRLEDIVRTEIVIGIAGGKRKAKAIHAVLRFGQEDILVIDEAAAAEIVKQIDEQNAAATQSSHYDEH</sequence>
<dbReference type="InterPro" id="IPR036390">
    <property type="entry name" value="WH_DNA-bd_sf"/>
</dbReference>
<dbReference type="EMBL" id="CP011114">
    <property type="protein sequence ID" value="AKG37029.1"/>
    <property type="molecule type" value="Genomic_DNA"/>
</dbReference>
<feature type="domain" description="Sugar-binding" evidence="5">
    <location>
        <begin position="91"/>
        <end position="339"/>
    </location>
</feature>
<gene>
    <name evidence="7" type="ORF">VK70_23060</name>
</gene>
<dbReference type="GO" id="GO:0030246">
    <property type="term" value="F:carbohydrate binding"/>
    <property type="evidence" value="ECO:0007669"/>
    <property type="project" value="InterPro"/>
</dbReference>
<dbReference type="OrthoDB" id="9793820at2"/>
<keyword evidence="4" id="KW-0804">Transcription</keyword>
<dbReference type="Proteomes" id="UP000034189">
    <property type="component" value="Chromosome"/>
</dbReference>
<dbReference type="Gene3D" id="1.10.10.10">
    <property type="entry name" value="Winged helix-like DNA-binding domain superfamily/Winged helix DNA-binding domain"/>
    <property type="match status" value="1"/>
</dbReference>
<dbReference type="SUPFAM" id="SSF46785">
    <property type="entry name" value="Winged helix' DNA-binding domain"/>
    <property type="match status" value="1"/>
</dbReference>
<dbReference type="PANTHER" id="PTHR34294">
    <property type="entry name" value="TRANSCRIPTIONAL REGULATOR-RELATED"/>
    <property type="match status" value="1"/>
</dbReference>